<dbReference type="InterPro" id="IPR036514">
    <property type="entry name" value="SGNH_hydro_sf"/>
</dbReference>
<organism evidence="5 6">
    <name type="scientific">Sphingobacterium suaedae</name>
    <dbReference type="NCBI Taxonomy" id="1686402"/>
    <lineage>
        <taxon>Bacteria</taxon>
        <taxon>Pseudomonadati</taxon>
        <taxon>Bacteroidota</taxon>
        <taxon>Sphingobacteriia</taxon>
        <taxon>Sphingobacteriales</taxon>
        <taxon>Sphingobacteriaceae</taxon>
        <taxon>Sphingobacterium</taxon>
    </lineage>
</organism>
<name>A0ABW5KI07_9SPHI</name>
<dbReference type="EMBL" id="JBHULR010000004">
    <property type="protein sequence ID" value="MFD2547963.1"/>
    <property type="molecule type" value="Genomic_DNA"/>
</dbReference>
<protein>
    <submittedName>
        <fullName evidence="5">Rhamnogalacturonan acetylesterase</fullName>
    </submittedName>
</protein>
<proteinExistence type="inferred from homology"/>
<comment type="similarity">
    <text evidence="1">Belongs to the 'GDSL' lipolytic enzyme family.</text>
</comment>
<evidence type="ECO:0000313" key="6">
    <source>
        <dbReference type="Proteomes" id="UP001597545"/>
    </source>
</evidence>
<gene>
    <name evidence="5" type="ORF">ACFSR5_09950</name>
</gene>
<keyword evidence="3" id="KW-0732">Signal</keyword>
<dbReference type="Gene3D" id="2.60.120.430">
    <property type="entry name" value="Galactose-binding lectin"/>
    <property type="match status" value="1"/>
</dbReference>
<evidence type="ECO:0000256" key="3">
    <source>
        <dbReference type="SAM" id="SignalP"/>
    </source>
</evidence>
<dbReference type="SUPFAM" id="SSF52266">
    <property type="entry name" value="SGNH hydrolase"/>
    <property type="match status" value="1"/>
</dbReference>
<evidence type="ECO:0000256" key="1">
    <source>
        <dbReference type="ARBA" id="ARBA00008668"/>
    </source>
</evidence>
<evidence type="ECO:0000256" key="2">
    <source>
        <dbReference type="ARBA" id="ARBA00022801"/>
    </source>
</evidence>
<dbReference type="InterPro" id="IPR008979">
    <property type="entry name" value="Galactose-bd-like_sf"/>
</dbReference>
<dbReference type="CDD" id="cd01821">
    <property type="entry name" value="Rhamnogalacturan_acetylesterase_like"/>
    <property type="match status" value="1"/>
</dbReference>
<accession>A0ABW5KI07</accession>
<keyword evidence="6" id="KW-1185">Reference proteome</keyword>
<dbReference type="Gene3D" id="3.40.50.1110">
    <property type="entry name" value="SGNH hydrolase"/>
    <property type="match status" value="1"/>
</dbReference>
<dbReference type="PANTHER" id="PTHR43695:SF1">
    <property type="entry name" value="RHAMNOGALACTURONAN ACETYLESTERASE"/>
    <property type="match status" value="1"/>
</dbReference>
<evidence type="ECO:0000313" key="5">
    <source>
        <dbReference type="EMBL" id="MFD2547963.1"/>
    </source>
</evidence>
<sequence length="438" mass="49995">MINSKISLCSLLALLMHQLLFANPIQLEFSFGKKRTKEAIVVHKALAYDRSSGYGFEFGTEKAVSFVKHRDGNSLYAHTPFYFSIQVPEGNYLVTVGYRGTKDSVYHSTVRSESRRLHLEQVPIAKDEIVKKSFVVHIKDAQIDKGHAVRLKKPREESKLDWDDKLTLEFQQTNQIEYIRITAIDKIKTVFLAGNSTVVNQEDEPWASWGQMIPRFFDSHIAIANHAESGLALSSFLSSNRLEKILSIAKPGDYLFIEFGHNDQKEKGDKAGAFHGYTERLRFFVQQFRAKGGIPVILTSTARRAFDERGNLQYTLGDYPTAARKVAKELQVPLIDLNSMTRIFYQTLGVENSKRALVHYPANTFPNQPQPLQDNTHFNTYGAYQIAKMVVQGIRNNELDIEKHIIDFTNYNPAYPDPFERWNWPPSIKTSEVKPDGN</sequence>
<feature type="signal peptide" evidence="3">
    <location>
        <begin position="1"/>
        <end position="22"/>
    </location>
</feature>
<dbReference type="Proteomes" id="UP001597545">
    <property type="component" value="Unassembled WGS sequence"/>
</dbReference>
<reference evidence="6" key="1">
    <citation type="journal article" date="2019" name="Int. J. Syst. Evol. Microbiol.">
        <title>The Global Catalogue of Microorganisms (GCM) 10K type strain sequencing project: providing services to taxonomists for standard genome sequencing and annotation.</title>
        <authorList>
            <consortium name="The Broad Institute Genomics Platform"/>
            <consortium name="The Broad Institute Genome Sequencing Center for Infectious Disease"/>
            <person name="Wu L."/>
            <person name="Ma J."/>
        </authorList>
    </citation>
    <scope>NUCLEOTIDE SEQUENCE [LARGE SCALE GENOMIC DNA]</scope>
    <source>
        <strain evidence="6">KCTC 42662</strain>
    </source>
</reference>
<feature type="chain" id="PRO_5046244218" evidence="3">
    <location>
        <begin position="23"/>
        <end position="438"/>
    </location>
</feature>
<dbReference type="RefSeq" id="WP_380903262.1">
    <property type="nucleotide sequence ID" value="NZ_JBHUEG010000001.1"/>
</dbReference>
<keyword evidence="2" id="KW-0378">Hydrolase</keyword>
<comment type="caution">
    <text evidence="5">The sequence shown here is derived from an EMBL/GenBank/DDBJ whole genome shotgun (WGS) entry which is preliminary data.</text>
</comment>
<evidence type="ECO:0000259" key="4">
    <source>
        <dbReference type="Pfam" id="PF13472"/>
    </source>
</evidence>
<dbReference type="PANTHER" id="PTHR43695">
    <property type="entry name" value="PUTATIVE (AFU_ORTHOLOGUE AFUA_2G17250)-RELATED"/>
    <property type="match status" value="1"/>
</dbReference>
<feature type="domain" description="SGNH hydrolase-type esterase" evidence="4">
    <location>
        <begin position="194"/>
        <end position="358"/>
    </location>
</feature>
<dbReference type="InterPro" id="IPR037459">
    <property type="entry name" value="RhgT-like"/>
</dbReference>
<dbReference type="SUPFAM" id="SSF49785">
    <property type="entry name" value="Galactose-binding domain-like"/>
    <property type="match status" value="1"/>
</dbReference>
<dbReference type="Pfam" id="PF13472">
    <property type="entry name" value="Lipase_GDSL_2"/>
    <property type="match status" value="1"/>
</dbReference>
<dbReference type="InterPro" id="IPR013830">
    <property type="entry name" value="SGNH_hydro"/>
</dbReference>